<dbReference type="InterPro" id="IPR014352">
    <property type="entry name" value="FERM/acyl-CoA-bd_prot_sf"/>
</dbReference>
<organism evidence="4 5">
    <name type="scientific">Hesseltinella vesiculosa</name>
    <dbReference type="NCBI Taxonomy" id="101127"/>
    <lineage>
        <taxon>Eukaryota</taxon>
        <taxon>Fungi</taxon>
        <taxon>Fungi incertae sedis</taxon>
        <taxon>Mucoromycota</taxon>
        <taxon>Mucoromycotina</taxon>
        <taxon>Mucoromycetes</taxon>
        <taxon>Mucorales</taxon>
        <taxon>Cunninghamellaceae</taxon>
        <taxon>Hesseltinella</taxon>
    </lineage>
</organism>
<dbReference type="PRINTS" id="PR00689">
    <property type="entry name" value="ACOABINDINGP"/>
</dbReference>
<gene>
    <name evidence="4" type="ORF">DM01DRAFT_356255</name>
</gene>
<dbReference type="GO" id="GO:0000062">
    <property type="term" value="F:fatty-acyl-CoA binding"/>
    <property type="evidence" value="ECO:0007669"/>
    <property type="project" value="InterPro"/>
</dbReference>
<keyword evidence="5" id="KW-1185">Reference proteome</keyword>
<dbReference type="OrthoDB" id="346910at2759"/>
<dbReference type="PROSITE" id="PS51228">
    <property type="entry name" value="ACB_2"/>
    <property type="match status" value="1"/>
</dbReference>
<comment type="caution">
    <text evidence="4">The sequence shown here is derived from an EMBL/GenBank/DDBJ whole genome shotgun (WGS) entry which is preliminary data.</text>
</comment>
<keyword evidence="2" id="KW-0446">Lipid-binding</keyword>
<accession>A0A1X2GD55</accession>
<dbReference type="Pfam" id="PF00887">
    <property type="entry name" value="ACBP"/>
    <property type="match status" value="1"/>
</dbReference>
<evidence type="ECO:0000259" key="3">
    <source>
        <dbReference type="PROSITE" id="PS51228"/>
    </source>
</evidence>
<sequence>MPSPAFEDAAKQAKNFQTLPEDEELLKLYGLFKQATLGDNQTDKPVLDMRARYKWMAWDENRGMPQVEAEIQYISYVQELASMYQ</sequence>
<evidence type="ECO:0000313" key="5">
    <source>
        <dbReference type="Proteomes" id="UP000242146"/>
    </source>
</evidence>
<protein>
    <submittedName>
        <fullName evidence="4">Acyl-CoA-binding protein</fullName>
    </submittedName>
</protein>
<dbReference type="PANTHER" id="PTHR23310">
    <property type="entry name" value="ACYL-COA-BINDING PROTEIN, ACBP"/>
    <property type="match status" value="1"/>
</dbReference>
<dbReference type="PANTHER" id="PTHR23310:SF62">
    <property type="entry name" value="ACYL-COA BINDING PROTEIN 1, ISOFORM A"/>
    <property type="match status" value="1"/>
</dbReference>
<evidence type="ECO:0000256" key="2">
    <source>
        <dbReference type="ARBA" id="ARBA00023121"/>
    </source>
</evidence>
<name>A0A1X2GD55_9FUNG</name>
<feature type="domain" description="ACB" evidence="3">
    <location>
        <begin position="1"/>
        <end position="85"/>
    </location>
</feature>
<dbReference type="SUPFAM" id="SSF47027">
    <property type="entry name" value="Acyl-CoA binding protein"/>
    <property type="match status" value="1"/>
</dbReference>
<comment type="similarity">
    <text evidence="1">Belongs to the ACBP family.</text>
</comment>
<dbReference type="STRING" id="101127.A0A1X2GD55"/>
<dbReference type="AlphaFoldDB" id="A0A1X2GD55"/>
<reference evidence="4 5" key="1">
    <citation type="submission" date="2016-07" db="EMBL/GenBank/DDBJ databases">
        <title>Pervasive Adenine N6-methylation of Active Genes in Fungi.</title>
        <authorList>
            <consortium name="DOE Joint Genome Institute"/>
            <person name="Mondo S.J."/>
            <person name="Dannebaum R.O."/>
            <person name="Kuo R.C."/>
            <person name="Labutti K."/>
            <person name="Haridas S."/>
            <person name="Kuo A."/>
            <person name="Salamov A."/>
            <person name="Ahrendt S.R."/>
            <person name="Lipzen A."/>
            <person name="Sullivan W."/>
            <person name="Andreopoulos W.B."/>
            <person name="Clum A."/>
            <person name="Lindquist E."/>
            <person name="Daum C."/>
            <person name="Ramamoorthy G.K."/>
            <person name="Gryganskyi A."/>
            <person name="Culley D."/>
            <person name="Magnuson J.K."/>
            <person name="James T.Y."/>
            <person name="O'Malley M.A."/>
            <person name="Stajich J.E."/>
            <person name="Spatafora J.W."/>
            <person name="Visel A."/>
            <person name="Grigoriev I.V."/>
        </authorList>
    </citation>
    <scope>NUCLEOTIDE SEQUENCE [LARGE SCALE GENOMIC DNA]</scope>
    <source>
        <strain evidence="4 5">NRRL 3301</strain>
    </source>
</reference>
<evidence type="ECO:0000256" key="1">
    <source>
        <dbReference type="ARBA" id="ARBA00005567"/>
    </source>
</evidence>
<proteinExistence type="inferred from homology"/>
<evidence type="ECO:0000313" key="4">
    <source>
        <dbReference type="EMBL" id="ORX50963.1"/>
    </source>
</evidence>
<dbReference type="EMBL" id="MCGT01000022">
    <property type="protein sequence ID" value="ORX50963.1"/>
    <property type="molecule type" value="Genomic_DNA"/>
</dbReference>
<dbReference type="InterPro" id="IPR000582">
    <property type="entry name" value="Acyl-CoA-binding_protein"/>
</dbReference>
<dbReference type="Gene3D" id="1.20.80.10">
    <property type="match status" value="1"/>
</dbReference>
<dbReference type="Proteomes" id="UP000242146">
    <property type="component" value="Unassembled WGS sequence"/>
</dbReference>
<dbReference type="GO" id="GO:0006631">
    <property type="term" value="P:fatty acid metabolic process"/>
    <property type="evidence" value="ECO:0007669"/>
    <property type="project" value="TreeGrafter"/>
</dbReference>
<dbReference type="InterPro" id="IPR035984">
    <property type="entry name" value="Acyl-CoA-binding_sf"/>
</dbReference>